<reference evidence="5 6" key="1">
    <citation type="submission" date="2019-09" db="EMBL/GenBank/DDBJ databases">
        <title>Salinarimonas rosea gen. nov., sp. nov., a new member of the a-2 subgroup of the Proteobacteria.</title>
        <authorList>
            <person name="Liu J."/>
        </authorList>
    </citation>
    <scope>NUCLEOTIDE SEQUENCE [LARGE SCALE GENOMIC DNA]</scope>
    <source>
        <strain evidence="5 6">BN140002</strain>
    </source>
</reference>
<dbReference type="RefSeq" id="WP_149821655.1">
    <property type="nucleotide sequence ID" value="NZ_VUOA01000040.1"/>
</dbReference>
<name>A0A5B2V7N6_9HYPH</name>
<dbReference type="Pfam" id="PF08450">
    <property type="entry name" value="SGL"/>
    <property type="match status" value="1"/>
</dbReference>
<feature type="binding site" evidence="3">
    <location>
        <position position="109"/>
    </location>
    <ligand>
        <name>substrate</name>
    </ligand>
</feature>
<dbReference type="SUPFAM" id="SSF63829">
    <property type="entry name" value="Calcium-dependent phosphotriesterase"/>
    <property type="match status" value="1"/>
</dbReference>
<comment type="similarity">
    <text evidence="1">Belongs to the SMP-30/CGR1 family.</text>
</comment>
<dbReference type="GO" id="GO:0019853">
    <property type="term" value="P:L-ascorbic acid biosynthetic process"/>
    <property type="evidence" value="ECO:0007669"/>
    <property type="project" value="TreeGrafter"/>
</dbReference>
<keyword evidence="3" id="KW-0862">Zinc</keyword>
<feature type="active site" description="Proton donor/acceptor" evidence="2">
    <location>
        <position position="202"/>
    </location>
</feature>
<dbReference type="InterPro" id="IPR013658">
    <property type="entry name" value="SGL"/>
</dbReference>
<dbReference type="InterPro" id="IPR011042">
    <property type="entry name" value="6-blade_b-propeller_TolB-like"/>
</dbReference>
<evidence type="ECO:0000259" key="4">
    <source>
        <dbReference type="Pfam" id="PF08450"/>
    </source>
</evidence>
<dbReference type="GO" id="GO:0004341">
    <property type="term" value="F:gluconolactonase activity"/>
    <property type="evidence" value="ECO:0007669"/>
    <property type="project" value="TreeGrafter"/>
</dbReference>
<comment type="caution">
    <text evidence="5">The sequence shown here is derived from an EMBL/GenBank/DDBJ whole genome shotgun (WGS) entry which is preliminary data.</text>
</comment>
<dbReference type="InterPro" id="IPR005511">
    <property type="entry name" value="SMP-30"/>
</dbReference>
<keyword evidence="6" id="KW-1185">Reference proteome</keyword>
<dbReference type="PANTHER" id="PTHR10907:SF47">
    <property type="entry name" value="REGUCALCIN"/>
    <property type="match status" value="1"/>
</dbReference>
<dbReference type="PRINTS" id="PR01790">
    <property type="entry name" value="SMP30FAMILY"/>
</dbReference>
<evidence type="ECO:0000256" key="2">
    <source>
        <dbReference type="PIRSR" id="PIRSR605511-1"/>
    </source>
</evidence>
<evidence type="ECO:0000256" key="3">
    <source>
        <dbReference type="PIRSR" id="PIRSR605511-2"/>
    </source>
</evidence>
<dbReference type="AlphaFoldDB" id="A0A5B2V7N6"/>
<evidence type="ECO:0000256" key="1">
    <source>
        <dbReference type="ARBA" id="ARBA00008853"/>
    </source>
</evidence>
<gene>
    <name evidence="5" type="ORF">F0L46_22120</name>
</gene>
<dbReference type="PANTHER" id="PTHR10907">
    <property type="entry name" value="REGUCALCIN"/>
    <property type="match status" value="1"/>
</dbReference>
<evidence type="ECO:0000313" key="6">
    <source>
        <dbReference type="Proteomes" id="UP000323142"/>
    </source>
</evidence>
<feature type="binding site" evidence="3">
    <location>
        <position position="202"/>
    </location>
    <ligand>
        <name>a divalent metal cation</name>
        <dbReference type="ChEBI" id="CHEBI:60240"/>
    </ligand>
</feature>
<comment type="cofactor">
    <cofactor evidence="3">
        <name>Zn(2+)</name>
        <dbReference type="ChEBI" id="CHEBI:29105"/>
    </cofactor>
    <text evidence="3">Binds 1 divalent metal cation per subunit.</text>
</comment>
<proteinExistence type="inferred from homology"/>
<feature type="domain" description="SMP-30/Gluconolactonase/LRE-like region" evidence="4">
    <location>
        <begin position="21"/>
        <end position="260"/>
    </location>
</feature>
<keyword evidence="3" id="KW-0479">Metal-binding</keyword>
<dbReference type="Proteomes" id="UP000323142">
    <property type="component" value="Unassembled WGS sequence"/>
</dbReference>
<protein>
    <submittedName>
        <fullName evidence="5">SMP-30/gluconolactonase/LRE family protein</fullName>
    </submittedName>
</protein>
<evidence type="ECO:0000313" key="5">
    <source>
        <dbReference type="EMBL" id="KAA2235034.1"/>
    </source>
</evidence>
<sequence length="295" mass="31428">MTNPAVHPHQARPVLEAGCEVGEGPVWDARRGELLFVDIKNPAVWRLDPESGRHARQPVPERIGFVALTDDPDVVVAGFKSGLKRLRLSDGAIEPILSPEPDRPGNRINDGHVGPDGSLYFGTMDDGEAEPSGAFYRYDGSELAVFQEGIVVTNGPAVSADGQSLYATDTKAGTIFRHVLTDGRPGERQRFAHLTPDVGHPDGMAVDAQDHVWVCHWGGGRVTRFAPDGSVERIVEIPAAQVTKCAFGGPDLATLYVTSAAIGRDRAEDPAAGHVFAVDTDGIRGLPAHLLGGAR</sequence>
<organism evidence="5 6">
    <name type="scientific">Salinarimonas soli</name>
    <dbReference type="NCBI Taxonomy" id="1638099"/>
    <lineage>
        <taxon>Bacteria</taxon>
        <taxon>Pseudomonadati</taxon>
        <taxon>Pseudomonadota</taxon>
        <taxon>Alphaproteobacteria</taxon>
        <taxon>Hyphomicrobiales</taxon>
        <taxon>Salinarimonadaceae</taxon>
        <taxon>Salinarimonas</taxon>
    </lineage>
</organism>
<feature type="binding site" evidence="3">
    <location>
        <position position="23"/>
    </location>
    <ligand>
        <name>a divalent metal cation</name>
        <dbReference type="ChEBI" id="CHEBI:60240"/>
    </ligand>
</feature>
<dbReference type="EMBL" id="VUOA01000040">
    <property type="protein sequence ID" value="KAA2235034.1"/>
    <property type="molecule type" value="Genomic_DNA"/>
</dbReference>
<accession>A0A5B2V7N6</accession>
<feature type="binding site" evidence="3">
    <location>
        <position position="154"/>
    </location>
    <ligand>
        <name>a divalent metal cation</name>
        <dbReference type="ChEBI" id="CHEBI:60240"/>
    </ligand>
</feature>
<reference evidence="5 6" key="2">
    <citation type="submission" date="2019-09" db="EMBL/GenBank/DDBJ databases">
        <authorList>
            <person name="Jin C."/>
        </authorList>
    </citation>
    <scope>NUCLEOTIDE SEQUENCE [LARGE SCALE GENOMIC DNA]</scope>
    <source>
        <strain evidence="5 6">BN140002</strain>
    </source>
</reference>
<dbReference type="OrthoDB" id="2633250at2"/>
<feature type="binding site" evidence="3">
    <location>
        <position position="107"/>
    </location>
    <ligand>
        <name>substrate</name>
    </ligand>
</feature>
<dbReference type="Gene3D" id="2.120.10.30">
    <property type="entry name" value="TolB, C-terminal domain"/>
    <property type="match status" value="1"/>
</dbReference>
<dbReference type="GO" id="GO:0005509">
    <property type="term" value="F:calcium ion binding"/>
    <property type="evidence" value="ECO:0007669"/>
    <property type="project" value="TreeGrafter"/>
</dbReference>